<comment type="function">
    <text evidence="7">Catalyzes the ferrous insertion into protoporphyrin IX.</text>
</comment>
<keyword evidence="6 7" id="KW-0627">Porphyrin biosynthesis</keyword>
<organism evidence="9 10">
    <name type="scientific">Neocallimastix californiae</name>
    <dbReference type="NCBI Taxonomy" id="1754190"/>
    <lineage>
        <taxon>Eukaryota</taxon>
        <taxon>Fungi</taxon>
        <taxon>Fungi incertae sedis</taxon>
        <taxon>Chytridiomycota</taxon>
        <taxon>Chytridiomycota incertae sedis</taxon>
        <taxon>Neocallimastigomycetes</taxon>
        <taxon>Neocallimastigales</taxon>
        <taxon>Neocallimastigaceae</taxon>
        <taxon>Neocallimastix</taxon>
    </lineage>
</organism>
<dbReference type="Gene3D" id="3.40.50.1400">
    <property type="match status" value="2"/>
</dbReference>
<dbReference type="UniPathway" id="UPA00252">
    <property type="reaction ID" value="UER00325"/>
</dbReference>
<feature type="transmembrane region" description="Helical" evidence="8">
    <location>
        <begin position="404"/>
        <end position="427"/>
    </location>
</feature>
<evidence type="ECO:0000256" key="3">
    <source>
        <dbReference type="ARBA" id="ARBA00023004"/>
    </source>
</evidence>
<dbReference type="NCBIfam" id="TIGR00109">
    <property type="entry name" value="hemH"/>
    <property type="match status" value="1"/>
</dbReference>
<comment type="caution">
    <text evidence="9">The sequence shown here is derived from an EMBL/GenBank/DDBJ whole genome shotgun (WGS) entry which is preliminary data.</text>
</comment>
<evidence type="ECO:0000256" key="5">
    <source>
        <dbReference type="ARBA" id="ARBA00023239"/>
    </source>
</evidence>
<keyword evidence="8" id="KW-0812">Transmembrane</keyword>
<comment type="subcellular location">
    <subcellularLocation>
        <location evidence="7">Mitochondrion inner membrane</location>
    </subcellularLocation>
</comment>
<keyword evidence="3 7" id="KW-0408">Iron</keyword>
<keyword evidence="5 7" id="KW-0456">Lyase</keyword>
<dbReference type="PROSITE" id="PS00534">
    <property type="entry name" value="FERROCHELATASE"/>
    <property type="match status" value="1"/>
</dbReference>
<dbReference type="InterPro" id="IPR019772">
    <property type="entry name" value="Ferrochelatase_AS"/>
</dbReference>
<evidence type="ECO:0000256" key="2">
    <source>
        <dbReference type="ARBA" id="ARBA00007718"/>
    </source>
</evidence>
<keyword evidence="7" id="KW-0496">Mitochondrion</keyword>
<proteinExistence type="inferred from homology"/>
<evidence type="ECO:0000313" key="9">
    <source>
        <dbReference type="EMBL" id="ORY85196.1"/>
    </source>
</evidence>
<dbReference type="CDD" id="cd03411">
    <property type="entry name" value="Ferrochelatase_N"/>
    <property type="match status" value="1"/>
</dbReference>
<dbReference type="HAMAP" id="MF_00323">
    <property type="entry name" value="Ferrochelatase"/>
    <property type="match status" value="1"/>
</dbReference>
<dbReference type="InterPro" id="IPR033644">
    <property type="entry name" value="Ferrochelatase_C"/>
</dbReference>
<reference evidence="9 10" key="1">
    <citation type="submission" date="2016-08" db="EMBL/GenBank/DDBJ databases">
        <title>A Parts List for Fungal Cellulosomes Revealed by Comparative Genomics.</title>
        <authorList>
            <consortium name="DOE Joint Genome Institute"/>
            <person name="Haitjema C.H."/>
            <person name="Gilmore S.P."/>
            <person name="Henske J.K."/>
            <person name="Solomon K.V."/>
            <person name="De Groot R."/>
            <person name="Kuo A."/>
            <person name="Mondo S.J."/>
            <person name="Salamov A.A."/>
            <person name="Labutti K."/>
            <person name="Zhao Z."/>
            <person name="Chiniquy J."/>
            <person name="Barry K."/>
            <person name="Brewer H.M."/>
            <person name="Purvine S.O."/>
            <person name="Wright A.T."/>
            <person name="Boxma B."/>
            <person name="Van Alen T."/>
            <person name="Hackstein J.H."/>
            <person name="Baker S.E."/>
            <person name="Grigoriev I.V."/>
            <person name="O'Malley M.A."/>
        </authorList>
    </citation>
    <scope>NUCLEOTIDE SEQUENCE [LARGE SCALE GENOMIC DNA]</scope>
    <source>
        <strain evidence="9 10">G1</strain>
    </source>
</reference>
<keyword evidence="4 7" id="KW-0350">Heme biosynthesis</keyword>
<protein>
    <recommendedName>
        <fullName evidence="7">Ferrochelatase</fullName>
        <ecNumber evidence="7">4.98.1.1</ecNumber>
    </recommendedName>
</protein>
<keyword evidence="8" id="KW-0472">Membrane</keyword>
<dbReference type="Pfam" id="PF00762">
    <property type="entry name" value="Ferrochelatase"/>
    <property type="match status" value="1"/>
</dbReference>
<evidence type="ECO:0000256" key="7">
    <source>
        <dbReference type="RuleBase" id="RU000607"/>
    </source>
</evidence>
<dbReference type="InterPro" id="IPR001015">
    <property type="entry name" value="Ferrochelatase"/>
</dbReference>
<dbReference type="GO" id="GO:0006783">
    <property type="term" value="P:heme biosynthetic process"/>
    <property type="evidence" value="ECO:0007669"/>
    <property type="project" value="UniProtKB-UniRule"/>
</dbReference>
<evidence type="ECO:0000256" key="1">
    <source>
        <dbReference type="ARBA" id="ARBA00004943"/>
    </source>
</evidence>
<keyword evidence="7" id="KW-0999">Mitochondrion inner membrane</keyword>
<dbReference type="AlphaFoldDB" id="A0A1Y2FPR4"/>
<dbReference type="STRING" id="1754190.A0A1Y2FPR4"/>
<dbReference type="PANTHER" id="PTHR11108">
    <property type="entry name" value="FERROCHELATASE"/>
    <property type="match status" value="1"/>
</dbReference>
<evidence type="ECO:0000313" key="10">
    <source>
        <dbReference type="Proteomes" id="UP000193920"/>
    </source>
</evidence>
<evidence type="ECO:0000256" key="8">
    <source>
        <dbReference type="SAM" id="Phobius"/>
    </source>
</evidence>
<comment type="pathway">
    <text evidence="1 7">Porphyrin-containing compound metabolism; protoheme biosynthesis; protoheme from protoporphyrin-IX: step 1/1.</text>
</comment>
<dbReference type="GO" id="GO:0004325">
    <property type="term" value="F:ferrochelatase activity"/>
    <property type="evidence" value="ECO:0007669"/>
    <property type="project" value="UniProtKB-UniRule"/>
</dbReference>
<evidence type="ECO:0000256" key="6">
    <source>
        <dbReference type="ARBA" id="ARBA00023244"/>
    </source>
</evidence>
<dbReference type="PANTHER" id="PTHR11108:SF1">
    <property type="entry name" value="FERROCHELATASE, MITOCHONDRIAL"/>
    <property type="match status" value="1"/>
</dbReference>
<dbReference type="EC" id="4.98.1.1" evidence="7"/>
<dbReference type="GO" id="GO:0005743">
    <property type="term" value="C:mitochondrial inner membrane"/>
    <property type="evidence" value="ECO:0007669"/>
    <property type="project" value="UniProtKB-SubCell"/>
</dbReference>
<gene>
    <name evidence="9" type="ORF">LY90DRAFT_663469</name>
</gene>
<dbReference type="CDD" id="cd00419">
    <property type="entry name" value="Ferrochelatase_C"/>
    <property type="match status" value="1"/>
</dbReference>
<evidence type="ECO:0000256" key="4">
    <source>
        <dbReference type="ARBA" id="ARBA00023133"/>
    </source>
</evidence>
<sequence>MNEDTNSFCFIDDLGNIHKRKIKTGVVLLNIGSATSEDNALQYLINMFTDKDIIQLPCQSILGRLIPLFIYNKSIMKHRLIGGFSHVPYWTNIQAKMLQQYLDYHSPETAPHIVLQCQRYSEPRSDQVVQDLIKLGVEFCVAIPLFPQYSVTSTLSSLRDLDRALDTYDCHGRIKWSVIQSFNSHPSYLKLIANSIISKLEEFPKEERDQVNIIFSAHSLPLSIIKKGDIYQHEIKRNIQKIISLLRLPNPMYLGWQSQEGKRWLVPKTEDVIRDISYKEGYGNANILVFPLSFVSDHIETLYDIDILQSNAATEYGIKYFKRCESFNDDPRFIETLGDIFMEHIKKINCEIKIENEDEIDAILNLALVDNNIKRYIDGPIDGRRKKQRLEQLQLQNKNSNSIILFKMSTLFVLISLMVIISTMFYLSKDFVRQLI</sequence>
<keyword evidence="8" id="KW-1133">Transmembrane helix</keyword>
<keyword evidence="10" id="KW-1185">Reference proteome</keyword>
<name>A0A1Y2FPR4_9FUNG</name>
<comment type="catalytic activity">
    <reaction evidence="7">
        <text>heme b + 2 H(+) = protoporphyrin IX + Fe(2+)</text>
        <dbReference type="Rhea" id="RHEA:22584"/>
        <dbReference type="ChEBI" id="CHEBI:15378"/>
        <dbReference type="ChEBI" id="CHEBI:29033"/>
        <dbReference type="ChEBI" id="CHEBI:57306"/>
        <dbReference type="ChEBI" id="CHEBI:60344"/>
        <dbReference type="EC" id="4.98.1.1"/>
    </reaction>
</comment>
<comment type="similarity">
    <text evidence="2 7">Belongs to the ferrochelatase family.</text>
</comment>
<dbReference type="InterPro" id="IPR033659">
    <property type="entry name" value="Ferrochelatase_N"/>
</dbReference>
<dbReference type="EMBL" id="MCOG01000004">
    <property type="protein sequence ID" value="ORY85196.1"/>
    <property type="molecule type" value="Genomic_DNA"/>
</dbReference>
<dbReference type="Proteomes" id="UP000193920">
    <property type="component" value="Unassembled WGS sequence"/>
</dbReference>
<dbReference type="SUPFAM" id="SSF53800">
    <property type="entry name" value="Chelatase"/>
    <property type="match status" value="1"/>
</dbReference>
<accession>A0A1Y2FPR4</accession>
<dbReference type="OrthoDB" id="1323at2759"/>